<name>A6W9U6_KINRD</name>
<reference evidence="2" key="1">
    <citation type="journal article" date="2008" name="PLoS ONE">
        <title>Survival in nuclear waste, extreme resistance, and potential applications gleaned from the genome sequence of Kineococcus radiotolerans SRS30216.</title>
        <authorList>
            <person name="Bagwell C.E."/>
            <person name="Bhat S."/>
            <person name="Hawkins G.M."/>
            <person name="Smith B.W."/>
            <person name="Biswas T."/>
            <person name="Hoover T.R."/>
            <person name="Saunders E."/>
            <person name="Han C.S."/>
            <person name="Tsodikov O.V."/>
            <person name="Shimkets L.J."/>
        </authorList>
    </citation>
    <scope>NUCLEOTIDE SEQUENCE [LARGE SCALE GENOMIC DNA]</scope>
    <source>
        <strain evidence="2">ATCC BAA-149 / DSM 14245 / SRS30216</strain>
    </source>
</reference>
<evidence type="ECO:0000313" key="2">
    <source>
        <dbReference type="Proteomes" id="UP000001116"/>
    </source>
</evidence>
<sequence>MTRPWQRHRIGLPTVTACTLGWFILDVGALLRGSDRSVWPASTGMVHAAERMERTMREQTRRTTAHLGLRISEVLLELIDVLKGEEPELDPHFASAERSVAVFLKSLPSHLSEA</sequence>
<accession>A6W9U6</accession>
<dbReference type="OrthoDB" id="186135at2"/>
<protein>
    <submittedName>
        <fullName evidence="1">Uncharacterized protein</fullName>
    </submittedName>
</protein>
<dbReference type="HOGENOM" id="CLU_2117726_0_0_11"/>
<dbReference type="EMBL" id="CP000750">
    <property type="protein sequence ID" value="ABS03585.1"/>
    <property type="molecule type" value="Genomic_DNA"/>
</dbReference>
<dbReference type="STRING" id="266940.Krad_2100"/>
<gene>
    <name evidence="1" type="ordered locus">Krad_2100</name>
</gene>
<evidence type="ECO:0000313" key="1">
    <source>
        <dbReference type="EMBL" id="ABS03585.1"/>
    </source>
</evidence>
<keyword evidence="2" id="KW-1185">Reference proteome</keyword>
<dbReference type="RefSeq" id="WP_011981276.1">
    <property type="nucleotide sequence ID" value="NC_009664.2"/>
</dbReference>
<organism evidence="1 2">
    <name type="scientific">Kineococcus radiotolerans (strain ATCC BAA-149 / DSM 14245 / SRS30216)</name>
    <dbReference type="NCBI Taxonomy" id="266940"/>
    <lineage>
        <taxon>Bacteria</taxon>
        <taxon>Bacillati</taxon>
        <taxon>Actinomycetota</taxon>
        <taxon>Actinomycetes</taxon>
        <taxon>Kineosporiales</taxon>
        <taxon>Kineosporiaceae</taxon>
        <taxon>Kineococcus</taxon>
    </lineage>
</organism>
<proteinExistence type="predicted"/>
<dbReference type="KEGG" id="kra:Krad_2100"/>
<dbReference type="Proteomes" id="UP000001116">
    <property type="component" value="Chromosome"/>
</dbReference>
<dbReference type="AlphaFoldDB" id="A6W9U6"/>